<dbReference type="AlphaFoldDB" id="A0A1V4CML1"/>
<feature type="compositionally biased region" description="Low complexity" evidence="1">
    <location>
        <begin position="23"/>
        <end position="38"/>
    </location>
</feature>
<sequence>MGIGARSRSGMGSGARDDGGDGAVVRVGSGARPGARAGTDTPGPPTRVHGVILAATPGAGVAPRDD</sequence>
<proteinExistence type="predicted"/>
<comment type="caution">
    <text evidence="2">The sequence shown here is derived from an EMBL/GenBank/DDBJ whole genome shotgun (WGS) entry which is preliminary data.</text>
</comment>
<dbReference type="EMBL" id="LAKD02000242">
    <property type="protein sequence ID" value="OPF66177.1"/>
    <property type="molecule type" value="Genomic_DNA"/>
</dbReference>
<accession>A0A1V4CML1</accession>
<evidence type="ECO:0000313" key="3">
    <source>
        <dbReference type="Proteomes" id="UP000033615"/>
    </source>
</evidence>
<evidence type="ECO:0000256" key="1">
    <source>
        <dbReference type="SAM" id="MobiDB-lite"/>
    </source>
</evidence>
<keyword evidence="3" id="KW-1185">Reference proteome</keyword>
<organism evidence="2 3">
    <name type="scientific">Streptomyces antioxidans</name>
    <dbReference type="NCBI Taxonomy" id="1507734"/>
    <lineage>
        <taxon>Bacteria</taxon>
        <taxon>Bacillati</taxon>
        <taxon>Actinomycetota</taxon>
        <taxon>Actinomycetes</taxon>
        <taxon>Kitasatosporales</taxon>
        <taxon>Streptomycetaceae</taxon>
        <taxon>Streptomyces</taxon>
    </lineage>
</organism>
<evidence type="ECO:0000313" key="2">
    <source>
        <dbReference type="EMBL" id="OPF66177.1"/>
    </source>
</evidence>
<gene>
    <name evidence="2" type="ORF">VT50_0237870</name>
</gene>
<feature type="compositionally biased region" description="Low complexity" evidence="1">
    <location>
        <begin position="1"/>
        <end position="10"/>
    </location>
</feature>
<protein>
    <submittedName>
        <fullName evidence="2">Uncharacterized protein</fullName>
    </submittedName>
</protein>
<name>A0A1V4CML1_9ACTN</name>
<reference evidence="2" key="1">
    <citation type="submission" date="2016-12" db="EMBL/GenBank/DDBJ databases">
        <title>Genome sequence of Streptomyces antioxidans MUSC 164.</title>
        <authorList>
            <person name="Lee L.-H."/>
            <person name="Ser H.-L."/>
        </authorList>
    </citation>
    <scope>NUCLEOTIDE SEQUENCE [LARGE SCALE GENOMIC DNA]</scope>
    <source>
        <strain evidence="2">MUSC 164</strain>
    </source>
</reference>
<feature type="region of interest" description="Disordered" evidence="1">
    <location>
        <begin position="1"/>
        <end position="48"/>
    </location>
</feature>
<dbReference type="RefSeq" id="WP_046090588.1">
    <property type="nucleotide sequence ID" value="NZ_LAKD02000242.1"/>
</dbReference>
<dbReference type="Proteomes" id="UP000033615">
    <property type="component" value="Unassembled WGS sequence"/>
</dbReference>